<gene>
    <name evidence="3" type="ORF">SCLAV_2224</name>
</gene>
<evidence type="ECO:0000313" key="4">
    <source>
        <dbReference type="Proteomes" id="UP000002357"/>
    </source>
</evidence>
<protein>
    <submittedName>
        <fullName evidence="3">Totivirus_coat multi-domain protein</fullName>
    </submittedName>
</protein>
<feature type="compositionally biased region" description="Pro residues" evidence="1">
    <location>
        <begin position="193"/>
        <end position="208"/>
    </location>
</feature>
<name>E2Q6H3_STRCL</name>
<dbReference type="Proteomes" id="UP000002357">
    <property type="component" value="Chromosome"/>
</dbReference>
<dbReference type="RefSeq" id="WP_003960735.1">
    <property type="nucleotide sequence ID" value="NZ_CM000913.1"/>
</dbReference>
<dbReference type="eggNOG" id="ENOG50349MT">
    <property type="taxonomic scope" value="Bacteria"/>
</dbReference>
<dbReference type="STRING" id="1901.BB341_17250"/>
<evidence type="ECO:0000313" key="3">
    <source>
        <dbReference type="EMBL" id="EFG07297.1"/>
    </source>
</evidence>
<feature type="transmembrane region" description="Helical" evidence="2">
    <location>
        <begin position="22"/>
        <end position="45"/>
    </location>
</feature>
<feature type="compositionally biased region" description="Low complexity" evidence="1">
    <location>
        <begin position="145"/>
        <end position="155"/>
    </location>
</feature>
<organism evidence="3 4">
    <name type="scientific">Streptomyces clavuligerus</name>
    <dbReference type="NCBI Taxonomy" id="1901"/>
    <lineage>
        <taxon>Bacteria</taxon>
        <taxon>Bacillati</taxon>
        <taxon>Actinomycetota</taxon>
        <taxon>Actinomycetes</taxon>
        <taxon>Kitasatosporales</taxon>
        <taxon>Streptomycetaceae</taxon>
        <taxon>Streptomyces</taxon>
    </lineage>
</organism>
<keyword evidence="2" id="KW-0812">Transmembrane</keyword>
<feature type="region of interest" description="Disordered" evidence="1">
    <location>
        <begin position="130"/>
        <end position="217"/>
    </location>
</feature>
<keyword evidence="2" id="KW-0472">Membrane</keyword>
<keyword evidence="4" id="KW-1185">Reference proteome</keyword>
<proteinExistence type="predicted"/>
<keyword evidence="2" id="KW-1133">Transmembrane helix</keyword>
<evidence type="ECO:0000256" key="1">
    <source>
        <dbReference type="SAM" id="MobiDB-lite"/>
    </source>
</evidence>
<sequence>MHGPGHAPPHPGRRRPATATLYVLRGLLVLLSVVSFGILSWAAMLRVAVLRRRRLDWVLFWISLALAVAFFVMAAEIGEQTGQPEGGEQEQETATGFELALILTMVAVAIAAPVHYLFADIRHFQQFDQAPGHGPLPGTPPLPPYTATAPAAHGYGPPPSAPGYGYPPPAPGYGYPHRQPPAAPSPYTAAAPAPRPAPPHTPPPPPVPASETPRIDQVRAELDELSDYLRREQGR</sequence>
<dbReference type="AlphaFoldDB" id="E2Q6H3"/>
<reference evidence="3" key="1">
    <citation type="journal article" date="2010" name="Genome Biol. Evol.">
        <title>The sequence of a 1.8-mb bacterial linear plasmid reveals a rich evolutionary reservoir of secondary metabolic pathways.</title>
        <authorList>
            <person name="Medema M.H."/>
            <person name="Trefzer A."/>
            <person name="Kovalchuk A."/>
            <person name="van den Berg M."/>
            <person name="Mueller U."/>
            <person name="Heijne W."/>
            <person name="Wu L."/>
            <person name="Alam M.T."/>
            <person name="Ronning C.M."/>
            <person name="Nierman W.C."/>
            <person name="Bovenberg R.A.L."/>
            <person name="Breitling R."/>
            <person name="Takano E."/>
        </authorList>
    </citation>
    <scope>NUCLEOTIDE SEQUENCE [LARGE SCALE GENOMIC DNA]</scope>
    <source>
        <strain evidence="3">ATCC 27064</strain>
    </source>
</reference>
<feature type="transmembrane region" description="Helical" evidence="2">
    <location>
        <begin position="57"/>
        <end position="77"/>
    </location>
</feature>
<dbReference type="EMBL" id="CM000913">
    <property type="protein sequence ID" value="EFG07297.1"/>
    <property type="molecule type" value="Genomic_DNA"/>
</dbReference>
<evidence type="ECO:0000256" key="2">
    <source>
        <dbReference type="SAM" id="Phobius"/>
    </source>
</evidence>
<accession>E2Q6H3</accession>
<dbReference type="GeneID" id="93731193"/>
<feature type="transmembrane region" description="Helical" evidence="2">
    <location>
        <begin position="97"/>
        <end position="118"/>
    </location>
</feature>
<feature type="compositionally biased region" description="Pro residues" evidence="1">
    <location>
        <begin position="156"/>
        <end position="171"/>
    </location>
</feature>
<dbReference type="KEGG" id="sclf:BB341_17250"/>